<organism evidence="2 3">
    <name type="scientific">Noviherbaspirillum galbum</name>
    <dbReference type="NCBI Taxonomy" id="2709383"/>
    <lineage>
        <taxon>Bacteria</taxon>
        <taxon>Pseudomonadati</taxon>
        <taxon>Pseudomonadota</taxon>
        <taxon>Betaproteobacteria</taxon>
        <taxon>Burkholderiales</taxon>
        <taxon>Oxalobacteraceae</taxon>
        <taxon>Noviherbaspirillum</taxon>
    </lineage>
</organism>
<proteinExistence type="predicted"/>
<feature type="chain" id="PRO_5025507721" evidence="1">
    <location>
        <begin position="21"/>
        <end position="124"/>
    </location>
</feature>
<gene>
    <name evidence="2" type="ORF">G3574_00380</name>
</gene>
<sequence length="124" mass="13036">MNAKTLIAAVALIAAGSAFAEQTYPFVEHTGYASSTSRAAVAATVKADNAAALPGSTEFTDYTRVATEKSRAEVRAELGGGHEFQVARNPEFIDNTHFASVRTRDEVRREAVQSAKAASTVSGS</sequence>
<keyword evidence="3" id="KW-1185">Reference proteome</keyword>
<comment type="caution">
    <text evidence="2">The sequence shown here is derived from an EMBL/GenBank/DDBJ whole genome shotgun (WGS) entry which is preliminary data.</text>
</comment>
<reference evidence="2 3" key="1">
    <citation type="submission" date="2020-02" db="EMBL/GenBank/DDBJ databases">
        <authorList>
            <person name="Kim M.K."/>
        </authorList>
    </citation>
    <scope>NUCLEOTIDE SEQUENCE [LARGE SCALE GENOMIC DNA]</scope>
    <source>
        <strain evidence="2 3">17J57-3</strain>
    </source>
</reference>
<protein>
    <submittedName>
        <fullName evidence="2">DUF4148 domain-containing protein</fullName>
    </submittedName>
</protein>
<evidence type="ECO:0000256" key="1">
    <source>
        <dbReference type="SAM" id="SignalP"/>
    </source>
</evidence>
<dbReference type="EMBL" id="JAAIVB010000003">
    <property type="protein sequence ID" value="NEX59522.1"/>
    <property type="molecule type" value="Genomic_DNA"/>
</dbReference>
<dbReference type="RefSeq" id="WP_163959751.1">
    <property type="nucleotide sequence ID" value="NZ_JAAIVB010000003.1"/>
</dbReference>
<accession>A0A6B3SMC1</accession>
<dbReference type="Proteomes" id="UP000482155">
    <property type="component" value="Unassembled WGS sequence"/>
</dbReference>
<evidence type="ECO:0000313" key="2">
    <source>
        <dbReference type="EMBL" id="NEX59522.1"/>
    </source>
</evidence>
<dbReference type="AlphaFoldDB" id="A0A6B3SMC1"/>
<name>A0A6B3SMC1_9BURK</name>
<evidence type="ECO:0000313" key="3">
    <source>
        <dbReference type="Proteomes" id="UP000482155"/>
    </source>
</evidence>
<feature type="signal peptide" evidence="1">
    <location>
        <begin position="1"/>
        <end position="20"/>
    </location>
</feature>
<keyword evidence="1" id="KW-0732">Signal</keyword>